<name>A0ABS1TY32_9PROT</name>
<organism evidence="1 2">
    <name type="scientific">Belnapia arida</name>
    <dbReference type="NCBI Taxonomy" id="2804533"/>
    <lineage>
        <taxon>Bacteria</taxon>
        <taxon>Pseudomonadati</taxon>
        <taxon>Pseudomonadota</taxon>
        <taxon>Alphaproteobacteria</taxon>
        <taxon>Acetobacterales</taxon>
        <taxon>Roseomonadaceae</taxon>
        <taxon>Belnapia</taxon>
    </lineage>
</organism>
<gene>
    <name evidence="1" type="ORF">JMJ56_02100</name>
</gene>
<evidence type="ECO:0000313" key="1">
    <source>
        <dbReference type="EMBL" id="MBL6076780.1"/>
    </source>
</evidence>
<accession>A0ABS1TY32</accession>
<evidence type="ECO:0000313" key="2">
    <source>
        <dbReference type="Proteomes" id="UP000660885"/>
    </source>
</evidence>
<dbReference type="Proteomes" id="UP000660885">
    <property type="component" value="Unassembled WGS sequence"/>
</dbReference>
<keyword evidence="2" id="KW-1185">Reference proteome</keyword>
<protein>
    <submittedName>
        <fullName evidence="1">Uncharacterized protein</fullName>
    </submittedName>
</protein>
<sequence>MAETLTVYLVNKAGDLEGLFDETKRRACAAALQGYFSTIVNGVAAFGSVSVTWEGKAGQPKLRDFVCYLLTTAKESIVASKATGDLALGPAGSTLFSTAEQAVICEVYMRQIVQGGVQRGNATPDAEWVVANCILHELGHALLDAKPPIVTEVHKLKGGTILRDTDGKPLTERDRPSDADYRAFQTGFGRPGAGAKPYTGAMPA</sequence>
<proteinExistence type="predicted"/>
<dbReference type="EMBL" id="JAETWB010000001">
    <property type="protein sequence ID" value="MBL6076780.1"/>
    <property type="molecule type" value="Genomic_DNA"/>
</dbReference>
<comment type="caution">
    <text evidence="1">The sequence shown here is derived from an EMBL/GenBank/DDBJ whole genome shotgun (WGS) entry which is preliminary data.</text>
</comment>
<dbReference type="RefSeq" id="WP_202829947.1">
    <property type="nucleotide sequence ID" value="NZ_JAETWB010000001.1"/>
</dbReference>
<reference evidence="1 2" key="1">
    <citation type="submission" date="2021-01" db="EMBL/GenBank/DDBJ databases">
        <title>Belnapia mucosa sp. nov. and Belnapia arida sp. nov., isolated from the Tabernas Desert (Almeria, Spain).</title>
        <authorList>
            <person name="Molina-Menor E."/>
            <person name="Vidal-Verdu A."/>
            <person name="Calonge A."/>
            <person name="Satari L."/>
            <person name="Pereto J."/>
            <person name="Porcar M."/>
        </authorList>
    </citation>
    <scope>NUCLEOTIDE SEQUENCE [LARGE SCALE GENOMIC DNA]</scope>
    <source>
        <strain evidence="1 2">T18</strain>
    </source>
</reference>